<keyword evidence="3" id="KW-0963">Cytoplasm</keyword>
<keyword evidence="8" id="KW-1185">Reference proteome</keyword>
<dbReference type="GO" id="GO:0016491">
    <property type="term" value="F:oxidoreductase activity"/>
    <property type="evidence" value="ECO:0007669"/>
    <property type="project" value="InterPro"/>
</dbReference>
<keyword evidence="5" id="KW-0694">RNA-binding</keyword>
<dbReference type="AlphaFoldDB" id="A0A9X4BN43"/>
<dbReference type="Pfam" id="PF13602">
    <property type="entry name" value="ADH_zinc_N_2"/>
    <property type="match status" value="1"/>
</dbReference>
<dbReference type="SMART" id="SM00829">
    <property type="entry name" value="PKS_ER"/>
    <property type="match status" value="1"/>
</dbReference>
<dbReference type="PANTHER" id="PTHR44154:SF1">
    <property type="entry name" value="QUINONE OXIDOREDUCTASE"/>
    <property type="match status" value="1"/>
</dbReference>
<keyword evidence="4" id="KW-0521">NADP</keyword>
<evidence type="ECO:0000256" key="3">
    <source>
        <dbReference type="ARBA" id="ARBA00022490"/>
    </source>
</evidence>
<accession>A0A9X4BN43</accession>
<name>A0A9X4BN43_9GAMM</name>
<dbReference type="EMBL" id="JAOVZO020000023">
    <property type="protein sequence ID" value="MDC8015989.1"/>
    <property type="molecule type" value="Genomic_DNA"/>
</dbReference>
<dbReference type="PANTHER" id="PTHR44154">
    <property type="entry name" value="QUINONE OXIDOREDUCTASE"/>
    <property type="match status" value="1"/>
</dbReference>
<evidence type="ECO:0000256" key="2">
    <source>
        <dbReference type="ARBA" id="ARBA00011881"/>
    </source>
</evidence>
<reference evidence="7" key="1">
    <citation type="submission" date="2023-02" db="EMBL/GenBank/DDBJ databases">
        <title>Tahibacter soli sp. nov. isolated from soil.</title>
        <authorList>
            <person name="Baek J.H."/>
            <person name="Lee J.K."/>
            <person name="Choi D.G."/>
            <person name="Jeon C.O."/>
        </authorList>
    </citation>
    <scope>NUCLEOTIDE SEQUENCE</scope>
    <source>
        <strain evidence="7">BL</strain>
    </source>
</reference>
<dbReference type="InterPro" id="IPR002364">
    <property type="entry name" value="Quin_OxRdtase/zeta-crystal_CS"/>
</dbReference>
<comment type="subcellular location">
    <subcellularLocation>
        <location evidence="1">Cytoplasm</location>
    </subcellularLocation>
</comment>
<dbReference type="InterPro" id="IPR013154">
    <property type="entry name" value="ADH-like_N"/>
</dbReference>
<feature type="domain" description="Enoyl reductase (ER)" evidence="6">
    <location>
        <begin position="28"/>
        <end position="317"/>
    </location>
</feature>
<dbReference type="Gene3D" id="3.40.50.720">
    <property type="entry name" value="NAD(P)-binding Rossmann-like Domain"/>
    <property type="match status" value="1"/>
</dbReference>
<comment type="caution">
    <text evidence="7">The sequence shown here is derived from an EMBL/GenBank/DDBJ whole genome shotgun (WGS) entry which is preliminary data.</text>
</comment>
<dbReference type="Gene3D" id="3.90.180.10">
    <property type="entry name" value="Medium-chain alcohol dehydrogenases, catalytic domain"/>
    <property type="match status" value="1"/>
</dbReference>
<proteinExistence type="predicted"/>
<comment type="subunit">
    <text evidence="2">Homotetramer.</text>
</comment>
<sequence>MKIVRWNSDTAAGTPEATACAVAFDAFGPPEVLRAVRVAVPLPGAGEVRVRVKAAGVRPFDAALRAGRVPALPVTFPQCPGNEFAGIVDAVGEGVAGVAPGDELIGWNVMGCYAERVAVSANQIAGKPRAMPWDEAGGLSASGQTAHTALRALGVGLGDTLLVHGAAGGVGSLAVQLARTWGARVIGTASPGNHDYLRELGAEPVAYGPGLVERVRRLAAHDVSAVLDTRGGDAFDASLKLVGDWRRIATLVEFDRAKKLGALAVRSERSAARLAELVALWERGALRVPIRARYALHNAAQAHRDIEYGHGRGKVVLMVEVAA</sequence>
<dbReference type="GO" id="GO:0008270">
    <property type="term" value="F:zinc ion binding"/>
    <property type="evidence" value="ECO:0007669"/>
    <property type="project" value="InterPro"/>
</dbReference>
<dbReference type="Proteomes" id="UP001139971">
    <property type="component" value="Unassembled WGS sequence"/>
</dbReference>
<evidence type="ECO:0000256" key="4">
    <source>
        <dbReference type="ARBA" id="ARBA00022857"/>
    </source>
</evidence>
<dbReference type="InterPro" id="IPR011032">
    <property type="entry name" value="GroES-like_sf"/>
</dbReference>
<dbReference type="RefSeq" id="WP_263543005.1">
    <property type="nucleotide sequence ID" value="NZ_JAOVZO020000023.1"/>
</dbReference>
<evidence type="ECO:0000313" key="8">
    <source>
        <dbReference type="Proteomes" id="UP001139971"/>
    </source>
</evidence>
<dbReference type="PROSITE" id="PS01162">
    <property type="entry name" value="QOR_ZETA_CRYSTAL"/>
    <property type="match status" value="1"/>
</dbReference>
<dbReference type="GO" id="GO:0003723">
    <property type="term" value="F:RNA binding"/>
    <property type="evidence" value="ECO:0007669"/>
    <property type="project" value="UniProtKB-KW"/>
</dbReference>
<gene>
    <name evidence="7" type="ORF">OD750_025980</name>
</gene>
<dbReference type="InterPro" id="IPR036291">
    <property type="entry name" value="NAD(P)-bd_dom_sf"/>
</dbReference>
<organism evidence="7 8">
    <name type="scientific">Tahibacter soli</name>
    <dbReference type="NCBI Taxonomy" id="2983605"/>
    <lineage>
        <taxon>Bacteria</taxon>
        <taxon>Pseudomonadati</taxon>
        <taxon>Pseudomonadota</taxon>
        <taxon>Gammaproteobacteria</taxon>
        <taxon>Lysobacterales</taxon>
        <taxon>Rhodanobacteraceae</taxon>
        <taxon>Tahibacter</taxon>
    </lineage>
</organism>
<dbReference type="SUPFAM" id="SSF51735">
    <property type="entry name" value="NAD(P)-binding Rossmann-fold domains"/>
    <property type="match status" value="1"/>
</dbReference>
<evidence type="ECO:0000256" key="1">
    <source>
        <dbReference type="ARBA" id="ARBA00004496"/>
    </source>
</evidence>
<dbReference type="InterPro" id="IPR020843">
    <property type="entry name" value="ER"/>
</dbReference>
<evidence type="ECO:0000313" key="7">
    <source>
        <dbReference type="EMBL" id="MDC8015989.1"/>
    </source>
</evidence>
<evidence type="ECO:0000259" key="6">
    <source>
        <dbReference type="SMART" id="SM00829"/>
    </source>
</evidence>
<dbReference type="InterPro" id="IPR051603">
    <property type="entry name" value="Zinc-ADH_QOR/CCCR"/>
</dbReference>
<dbReference type="Pfam" id="PF08240">
    <property type="entry name" value="ADH_N"/>
    <property type="match status" value="1"/>
</dbReference>
<evidence type="ECO:0000256" key="5">
    <source>
        <dbReference type="ARBA" id="ARBA00022884"/>
    </source>
</evidence>
<dbReference type="GO" id="GO:0005737">
    <property type="term" value="C:cytoplasm"/>
    <property type="evidence" value="ECO:0007669"/>
    <property type="project" value="UniProtKB-SubCell"/>
</dbReference>
<dbReference type="CDD" id="cd05289">
    <property type="entry name" value="MDR_like_2"/>
    <property type="match status" value="1"/>
</dbReference>
<dbReference type="SUPFAM" id="SSF50129">
    <property type="entry name" value="GroES-like"/>
    <property type="match status" value="1"/>
</dbReference>
<protein>
    <submittedName>
        <fullName evidence="7">NADP-dependent oxidoreductase</fullName>
    </submittedName>
</protein>